<keyword evidence="2" id="KW-1185">Reference proteome</keyword>
<dbReference type="PaxDb" id="44689-DDB0185944"/>
<comment type="caution">
    <text evidence="1">The sequence shown here is derived from an EMBL/GenBank/DDBJ whole genome shotgun (WGS) entry which is preliminary data.</text>
</comment>
<dbReference type="EMBL" id="AAFI02000064">
    <property type="protein sequence ID" value="EAL65328.1"/>
    <property type="molecule type" value="Genomic_DNA"/>
</dbReference>
<accession>Q54PU8</accession>
<dbReference type="FunCoup" id="Q54PU8">
    <property type="interactions" value="7"/>
</dbReference>
<sequence>MLIMNNEYNELLFWKVFKNKYLLSYILKNKCCHKSKKFKTITSIGSMIKHKQYQLLICKLKADENLIFKRIERNVDFNPYDNDDRYNEIINKIEDIEVFKEVYSLLLFKGYLYTREDPEILFREIWGIKSVGLFDIYIKYRPEELQTFNITTHIDSIFEKNHPKLIKRVLKFFEESINHNKPFTLTKNERNYLINQCLYYCEYGISSEDFKEKMKIISSIPISPSSIFQDSKKIFSGIYRGADVACYLKYQKSIPFGFKNIQTRFSLSNGISWDFFSIDKLGNENIGRSVYRIIHLNMLSSLCFEFDYAIYNYIKHVKGNFECISLSINSVLLYFKLYYCNNDYYSNSKSIPASIQTQIDLIIENGKHRRCTISQSIKQLFQLLIIESKSIILYAFYLKKYNEPIDTIQLNEEVQLLLIYYMTKTYNTNILKYLLKKNLKINVGKLDSKYICESYFDILFKNNHININDIFMFYKIYTSQKSIIIEYFDEKPLNDVISTKKLNDLGNKQVRSILGYKSSSKWKEITSNLIDNDMIVTIKDKETIDWLSDIETGGCSILNIRNALHSKLKQMKLDFSTSELLDYARIKFKQVLPILDSNKQLCNIHILRTHDDIESLINGLNQSNFNDNKDLFKYYMIQVIQFGSRNSMKYLRFICDSIDELLVDYTGWGTLVIKTLNYNLRRLYINSYLDQGENWDYSAGYHENEKFQEYKIPTQQTCQIINLSKIKVNFNNFPNETSFLLQTFIELLNFEGVQFILDNLIDKDLILNEKAFKDHNHDRIYTSKYLYKDLIDMILFLINKFKDCQLSLPNLSLILNFLYLKLIRVNNLTIDQIKTAHQLISNYIEIDRSAHISYYYLKILSPIIASYITIFRDPKSGDDKRPLLYYNLNTSVYTFEYIFTSRNNNDLYQFIISTVIDIGKVRLNIKTFSKILLDHNNPRINLFLHYFENELKFRKENRLKKPFLEYNVLKLIIKTFDLESFIILDTLFESHNGNDEQEGSNNNRVLNELENCYSDKPLSSNMVEWFGIIIYKNFSDKQDIIDYLFKKYKHQLEPFIMFYKSKPKNIDL</sequence>
<evidence type="ECO:0000313" key="1">
    <source>
        <dbReference type="EMBL" id="EAL65328.1"/>
    </source>
</evidence>
<organism evidence="1 2">
    <name type="scientific">Dictyostelium discoideum</name>
    <name type="common">Social amoeba</name>
    <dbReference type="NCBI Taxonomy" id="44689"/>
    <lineage>
        <taxon>Eukaryota</taxon>
        <taxon>Amoebozoa</taxon>
        <taxon>Evosea</taxon>
        <taxon>Eumycetozoa</taxon>
        <taxon>Dictyostelia</taxon>
        <taxon>Dictyosteliales</taxon>
        <taxon>Dictyosteliaceae</taxon>
        <taxon>Dictyostelium</taxon>
    </lineage>
</organism>
<dbReference type="PANTHER" id="PTHR31550">
    <property type="entry name" value="ANKYRIN REPEAT PROTEIN-RELATED-RELATED"/>
    <property type="match status" value="1"/>
</dbReference>
<dbReference type="HOGENOM" id="CLU_292477_0_0_1"/>
<dbReference type="PANTHER" id="PTHR31550:SF11">
    <property type="entry name" value="ANKYRIN REPEAT-CONTAINING PROTEIN-RELATED"/>
    <property type="match status" value="1"/>
</dbReference>
<dbReference type="Proteomes" id="UP000002195">
    <property type="component" value="Unassembled WGS sequence"/>
</dbReference>
<dbReference type="RefSeq" id="XP_638697.1">
    <property type="nucleotide sequence ID" value="XM_633605.1"/>
</dbReference>
<dbReference type="InParanoid" id="Q54PU8"/>
<dbReference type="AlphaFoldDB" id="Q54PU8"/>
<name>Q54PU8_DICDI</name>
<gene>
    <name evidence="1" type="ORF">DDB_G0284279</name>
</gene>
<evidence type="ECO:0000313" key="2">
    <source>
        <dbReference type="Proteomes" id="UP000002195"/>
    </source>
</evidence>
<dbReference type="GeneID" id="8624528"/>
<dbReference type="VEuPathDB" id="AmoebaDB:DDB_G0284279"/>
<dbReference type="KEGG" id="ddi:DDB_G0284279"/>
<proteinExistence type="predicted"/>
<protein>
    <submittedName>
        <fullName evidence="1">Uncharacterized protein</fullName>
    </submittedName>
</protein>
<reference evidence="1 2" key="1">
    <citation type="journal article" date="2005" name="Nature">
        <title>The genome of the social amoeba Dictyostelium discoideum.</title>
        <authorList>
            <consortium name="The Dictyostelium discoideum Sequencing Consortium"/>
            <person name="Eichinger L."/>
            <person name="Pachebat J.A."/>
            <person name="Glockner G."/>
            <person name="Rajandream M.A."/>
            <person name="Sucgang R."/>
            <person name="Berriman M."/>
            <person name="Song J."/>
            <person name="Olsen R."/>
            <person name="Szafranski K."/>
            <person name="Xu Q."/>
            <person name="Tunggal B."/>
            <person name="Kummerfeld S."/>
            <person name="Madera M."/>
            <person name="Konfortov B.A."/>
            <person name="Rivero F."/>
            <person name="Bankier A.T."/>
            <person name="Lehmann R."/>
            <person name="Hamlin N."/>
            <person name="Davies R."/>
            <person name="Gaudet P."/>
            <person name="Fey P."/>
            <person name="Pilcher K."/>
            <person name="Chen G."/>
            <person name="Saunders D."/>
            <person name="Sodergren E."/>
            <person name="Davis P."/>
            <person name="Kerhornou A."/>
            <person name="Nie X."/>
            <person name="Hall N."/>
            <person name="Anjard C."/>
            <person name="Hemphill L."/>
            <person name="Bason N."/>
            <person name="Farbrother P."/>
            <person name="Desany B."/>
            <person name="Just E."/>
            <person name="Morio T."/>
            <person name="Rost R."/>
            <person name="Churcher C."/>
            <person name="Cooper J."/>
            <person name="Haydock S."/>
            <person name="van Driessche N."/>
            <person name="Cronin A."/>
            <person name="Goodhead I."/>
            <person name="Muzny D."/>
            <person name="Mourier T."/>
            <person name="Pain A."/>
            <person name="Lu M."/>
            <person name="Harper D."/>
            <person name="Lindsay R."/>
            <person name="Hauser H."/>
            <person name="James K."/>
            <person name="Quiles M."/>
            <person name="Madan Babu M."/>
            <person name="Saito T."/>
            <person name="Buchrieser C."/>
            <person name="Wardroper A."/>
            <person name="Felder M."/>
            <person name="Thangavelu M."/>
            <person name="Johnson D."/>
            <person name="Knights A."/>
            <person name="Loulseged H."/>
            <person name="Mungall K."/>
            <person name="Oliver K."/>
            <person name="Price C."/>
            <person name="Quail M.A."/>
            <person name="Urushihara H."/>
            <person name="Hernandez J."/>
            <person name="Rabbinowitsch E."/>
            <person name="Steffen D."/>
            <person name="Sanders M."/>
            <person name="Ma J."/>
            <person name="Kohara Y."/>
            <person name="Sharp S."/>
            <person name="Simmonds M."/>
            <person name="Spiegler S."/>
            <person name="Tivey A."/>
            <person name="Sugano S."/>
            <person name="White B."/>
            <person name="Walker D."/>
            <person name="Woodward J."/>
            <person name="Winckler T."/>
            <person name="Tanaka Y."/>
            <person name="Shaulsky G."/>
            <person name="Schleicher M."/>
            <person name="Weinstock G."/>
            <person name="Rosenthal A."/>
            <person name="Cox E.C."/>
            <person name="Chisholm R.L."/>
            <person name="Gibbs R."/>
            <person name="Loomis W.F."/>
            <person name="Platzer M."/>
            <person name="Kay R.R."/>
            <person name="Williams J."/>
            <person name="Dear P.H."/>
            <person name="Noegel A.A."/>
            <person name="Barrell B."/>
            <person name="Kuspa A."/>
        </authorList>
    </citation>
    <scope>NUCLEOTIDE SEQUENCE [LARGE SCALE GENOMIC DNA]</scope>
    <source>
        <strain evidence="1 2">AX4</strain>
    </source>
</reference>